<evidence type="ECO:0000313" key="3">
    <source>
        <dbReference type="Proteomes" id="UP001224418"/>
    </source>
</evidence>
<keyword evidence="1" id="KW-0472">Membrane</keyword>
<protein>
    <submittedName>
        <fullName evidence="2">Uncharacterized protein</fullName>
    </submittedName>
</protein>
<name>A0ABU0JVM2_HATLI</name>
<feature type="transmembrane region" description="Helical" evidence="1">
    <location>
        <begin position="145"/>
        <end position="163"/>
    </location>
</feature>
<gene>
    <name evidence="2" type="ORF">QOZ93_002029</name>
</gene>
<reference evidence="2 3" key="1">
    <citation type="submission" date="2023-07" db="EMBL/GenBank/DDBJ databases">
        <title>Genomic Encyclopedia of Type Strains, Phase IV (KMG-IV): sequencing the most valuable type-strain genomes for metagenomic binning, comparative biology and taxonomic classification.</title>
        <authorList>
            <person name="Goeker M."/>
        </authorList>
    </citation>
    <scope>NUCLEOTIDE SEQUENCE [LARGE SCALE GENOMIC DNA]</scope>
    <source>
        <strain evidence="2 3">DSM 1400</strain>
    </source>
</reference>
<proteinExistence type="predicted"/>
<keyword evidence="1" id="KW-1133">Transmembrane helix</keyword>
<feature type="transmembrane region" description="Helical" evidence="1">
    <location>
        <begin position="57"/>
        <end position="79"/>
    </location>
</feature>
<evidence type="ECO:0000313" key="2">
    <source>
        <dbReference type="EMBL" id="MDQ0480281.1"/>
    </source>
</evidence>
<dbReference type="Proteomes" id="UP001224418">
    <property type="component" value="Unassembled WGS sequence"/>
</dbReference>
<feature type="transmembrane region" description="Helical" evidence="1">
    <location>
        <begin position="12"/>
        <end position="45"/>
    </location>
</feature>
<accession>A0ABU0JVM2</accession>
<dbReference type="EMBL" id="JAUSWN010000017">
    <property type="protein sequence ID" value="MDQ0480281.1"/>
    <property type="molecule type" value="Genomic_DNA"/>
</dbReference>
<keyword evidence="1" id="KW-0812">Transmembrane</keyword>
<organism evidence="2 3">
    <name type="scientific">Hathewaya limosa</name>
    <name type="common">Clostridium limosum</name>
    <dbReference type="NCBI Taxonomy" id="1536"/>
    <lineage>
        <taxon>Bacteria</taxon>
        <taxon>Bacillati</taxon>
        <taxon>Bacillota</taxon>
        <taxon>Clostridia</taxon>
        <taxon>Eubacteriales</taxon>
        <taxon>Clostridiaceae</taxon>
        <taxon>Hathewaya</taxon>
    </lineage>
</organism>
<dbReference type="RefSeq" id="WP_307356163.1">
    <property type="nucleotide sequence ID" value="NZ_BAAACJ010000013.1"/>
</dbReference>
<evidence type="ECO:0000256" key="1">
    <source>
        <dbReference type="SAM" id="Phobius"/>
    </source>
</evidence>
<sequence>MNNGLNKNLKYPWIFCAIALLIYECIFGVFDFYIGCVILLSVLVIMDNNINKKFKYLLIFCTIALLIYEYIFGALDLFIGWEILLIVLVVMGNNINKKFKYLFIFCAIALLIYKVIFSILPNFYIGCIICIIALISIWGKLRKPYVKVLVTIFALLSLFIYCLKCPRVYKWTLHAKNNINIKIVGKLYSNYLQHETDAYFYKDKELIGVKTTDYICGEKCDIDKIVEIKKINEDVLYIIDERIILVQNTRTNKFELYSSLSEYMNHFNK</sequence>
<comment type="caution">
    <text evidence="2">The sequence shown here is derived from an EMBL/GenBank/DDBJ whole genome shotgun (WGS) entry which is preliminary data.</text>
</comment>
<feature type="transmembrane region" description="Helical" evidence="1">
    <location>
        <begin position="123"/>
        <end position="139"/>
    </location>
</feature>
<keyword evidence="3" id="KW-1185">Reference proteome</keyword>